<proteinExistence type="inferred from homology"/>
<dbReference type="SMART" id="SM00320">
    <property type="entry name" value="WD40"/>
    <property type="match status" value="3"/>
</dbReference>
<keyword evidence="10" id="KW-1185">Reference proteome</keyword>
<protein>
    <recommendedName>
        <fullName evidence="6">methylated diphthine methylhydrolase</fullName>
        <ecNumber evidence="6">3.1.1.97</ecNumber>
    </recommendedName>
</protein>
<dbReference type="EC" id="3.1.1.97" evidence="6"/>
<dbReference type="AlphaFoldDB" id="A0AA38HY25"/>
<dbReference type="InterPro" id="IPR001680">
    <property type="entry name" value="WD40_rpt"/>
</dbReference>
<keyword evidence="4" id="KW-0378">Hydrolase</keyword>
<feature type="repeat" description="WD" evidence="8">
    <location>
        <begin position="226"/>
        <end position="261"/>
    </location>
</feature>
<dbReference type="PANTHER" id="PTHR46042:SF1">
    <property type="entry name" value="DIPHTHINE METHYLTRANSFERASE"/>
    <property type="match status" value="1"/>
</dbReference>
<dbReference type="PROSITE" id="PS50082">
    <property type="entry name" value="WD_REPEATS_2"/>
    <property type="match status" value="1"/>
</dbReference>
<dbReference type="InterPro" id="IPR015943">
    <property type="entry name" value="WD40/YVTN_repeat-like_dom_sf"/>
</dbReference>
<sequence>MSDDSDEKPPCKQITTLHTYKTDFNADSVEWCPHEPHQNVFVCANYQLKESKDDTNAPRERFGCILLFSVSLEELRLLQTLPTAAILDQKWCHNPVNGCSILGVANAQKTIEIYALNANTVQLDLITSYQLEDDDSETLVLSLDWSTGKYESSEPELVCSDSKGKIHRFKFTNNELVRDGSWNGHDFEAWIAAFYYWEPNIFFSGGDDCVFLKFDKRAGLEPVSRNRNHEAGVTSIHSNSKREYVLATGSYDTQVRLWDIRFLKNCTSCIKTPGTLWRLKWDPFYHKHLLAACMLGGVHIIKSNNPECLEIVDSYYKHENISYGADWSFSPINSKEQALIATCSFYDNLLCVSQVGLNNQ</sequence>
<evidence type="ECO:0000256" key="2">
    <source>
        <dbReference type="ARBA" id="ARBA00022574"/>
    </source>
</evidence>
<dbReference type="GO" id="GO:0005737">
    <property type="term" value="C:cytoplasm"/>
    <property type="evidence" value="ECO:0007669"/>
    <property type="project" value="TreeGrafter"/>
</dbReference>
<dbReference type="PANTHER" id="PTHR46042">
    <property type="entry name" value="DIPHTHINE METHYLTRANSFERASE"/>
    <property type="match status" value="1"/>
</dbReference>
<dbReference type="PROSITE" id="PS50294">
    <property type="entry name" value="WD_REPEATS_REGION"/>
    <property type="match status" value="1"/>
</dbReference>
<dbReference type="InterPro" id="IPR036322">
    <property type="entry name" value="WD40_repeat_dom_sf"/>
</dbReference>
<name>A0AA38HY25_9CUCU</name>
<keyword evidence="3" id="KW-0677">Repeat</keyword>
<dbReference type="GO" id="GO:0061685">
    <property type="term" value="F:diphthine methylesterase activity"/>
    <property type="evidence" value="ECO:0007669"/>
    <property type="project" value="UniProtKB-EC"/>
</dbReference>
<dbReference type="Gene3D" id="2.130.10.10">
    <property type="entry name" value="YVTN repeat-like/Quinoprotein amine dehydrogenase"/>
    <property type="match status" value="1"/>
</dbReference>
<dbReference type="Pfam" id="PF00400">
    <property type="entry name" value="WD40"/>
    <property type="match status" value="1"/>
</dbReference>
<evidence type="ECO:0000256" key="8">
    <source>
        <dbReference type="PROSITE-ProRule" id="PRU00221"/>
    </source>
</evidence>
<dbReference type="GO" id="GO:0017183">
    <property type="term" value="P:protein histidyl modification to diphthamide"/>
    <property type="evidence" value="ECO:0007669"/>
    <property type="project" value="TreeGrafter"/>
</dbReference>
<gene>
    <name evidence="9" type="ORF">Zmor_023057</name>
</gene>
<evidence type="ECO:0000256" key="4">
    <source>
        <dbReference type="ARBA" id="ARBA00022801"/>
    </source>
</evidence>
<evidence type="ECO:0000256" key="5">
    <source>
        <dbReference type="ARBA" id="ARBA00038092"/>
    </source>
</evidence>
<reference evidence="9" key="1">
    <citation type="journal article" date="2023" name="G3 (Bethesda)">
        <title>Whole genome assemblies of Zophobas morio and Tenebrio molitor.</title>
        <authorList>
            <person name="Kaur S."/>
            <person name="Stinson S.A."/>
            <person name="diCenzo G.C."/>
        </authorList>
    </citation>
    <scope>NUCLEOTIDE SEQUENCE</scope>
    <source>
        <strain evidence="9">QUZm001</strain>
    </source>
</reference>
<accession>A0AA38HY25</accession>
<evidence type="ECO:0000313" key="10">
    <source>
        <dbReference type="Proteomes" id="UP001168821"/>
    </source>
</evidence>
<comment type="similarity">
    <text evidence="5">Belongs to the DPH7 family.</text>
</comment>
<dbReference type="Proteomes" id="UP001168821">
    <property type="component" value="Unassembled WGS sequence"/>
</dbReference>
<evidence type="ECO:0000256" key="1">
    <source>
        <dbReference type="ARBA" id="ARBA00005156"/>
    </source>
</evidence>
<comment type="caution">
    <text evidence="9">The sequence shown here is derived from an EMBL/GenBank/DDBJ whole genome shotgun (WGS) entry which is preliminary data.</text>
</comment>
<dbReference type="SUPFAM" id="SSF50978">
    <property type="entry name" value="WD40 repeat-like"/>
    <property type="match status" value="1"/>
</dbReference>
<dbReference type="InterPro" id="IPR052415">
    <property type="entry name" value="Diphthine_MTase"/>
</dbReference>
<dbReference type="EMBL" id="JALNTZ010000007">
    <property type="protein sequence ID" value="KAJ3645394.1"/>
    <property type="molecule type" value="Genomic_DNA"/>
</dbReference>
<evidence type="ECO:0000256" key="6">
    <source>
        <dbReference type="ARBA" id="ARBA00039131"/>
    </source>
</evidence>
<comment type="catalytic activity">
    <reaction evidence="7">
        <text>diphthine methyl ester-[translation elongation factor 2] + H2O = diphthine-[translation elongation factor 2] + methanol + H(+)</text>
        <dbReference type="Rhea" id="RHEA:42656"/>
        <dbReference type="Rhea" id="RHEA-COMP:10172"/>
        <dbReference type="Rhea" id="RHEA-COMP:10173"/>
        <dbReference type="ChEBI" id="CHEBI:15377"/>
        <dbReference type="ChEBI" id="CHEBI:15378"/>
        <dbReference type="ChEBI" id="CHEBI:17790"/>
        <dbReference type="ChEBI" id="CHEBI:79005"/>
        <dbReference type="ChEBI" id="CHEBI:82696"/>
        <dbReference type="EC" id="3.1.1.97"/>
    </reaction>
</comment>
<keyword evidence="2 8" id="KW-0853">WD repeat</keyword>
<comment type="pathway">
    <text evidence="1">Protein modification; peptidyl-diphthamide biosynthesis.</text>
</comment>
<evidence type="ECO:0000256" key="3">
    <source>
        <dbReference type="ARBA" id="ARBA00022737"/>
    </source>
</evidence>
<evidence type="ECO:0000313" key="9">
    <source>
        <dbReference type="EMBL" id="KAJ3645394.1"/>
    </source>
</evidence>
<dbReference type="InterPro" id="IPR019775">
    <property type="entry name" value="WD40_repeat_CS"/>
</dbReference>
<evidence type="ECO:0000256" key="7">
    <source>
        <dbReference type="ARBA" id="ARBA00047551"/>
    </source>
</evidence>
<organism evidence="9 10">
    <name type="scientific">Zophobas morio</name>
    <dbReference type="NCBI Taxonomy" id="2755281"/>
    <lineage>
        <taxon>Eukaryota</taxon>
        <taxon>Metazoa</taxon>
        <taxon>Ecdysozoa</taxon>
        <taxon>Arthropoda</taxon>
        <taxon>Hexapoda</taxon>
        <taxon>Insecta</taxon>
        <taxon>Pterygota</taxon>
        <taxon>Neoptera</taxon>
        <taxon>Endopterygota</taxon>
        <taxon>Coleoptera</taxon>
        <taxon>Polyphaga</taxon>
        <taxon>Cucujiformia</taxon>
        <taxon>Tenebrionidae</taxon>
        <taxon>Zophobas</taxon>
    </lineage>
</organism>
<dbReference type="PROSITE" id="PS00678">
    <property type="entry name" value="WD_REPEATS_1"/>
    <property type="match status" value="1"/>
</dbReference>